<dbReference type="OrthoDB" id="9802769at2"/>
<organism evidence="6 7">
    <name type="scientific">Actinomadura pelletieri DSM 43383</name>
    <dbReference type="NCBI Taxonomy" id="1120940"/>
    <lineage>
        <taxon>Bacteria</taxon>
        <taxon>Bacillati</taxon>
        <taxon>Actinomycetota</taxon>
        <taxon>Actinomycetes</taxon>
        <taxon>Streptosporangiales</taxon>
        <taxon>Thermomonosporaceae</taxon>
        <taxon>Actinomadura</taxon>
    </lineage>
</organism>
<dbReference type="PANTHER" id="PTHR43822:SF2">
    <property type="entry name" value="HOMOACONITASE, MITOCHONDRIAL"/>
    <property type="match status" value="1"/>
</dbReference>
<dbReference type="Proteomes" id="UP000274601">
    <property type="component" value="Unassembled WGS sequence"/>
</dbReference>
<dbReference type="PRINTS" id="PR00415">
    <property type="entry name" value="ACONITASE"/>
</dbReference>
<evidence type="ECO:0000259" key="5">
    <source>
        <dbReference type="Pfam" id="PF00330"/>
    </source>
</evidence>
<dbReference type="AlphaFoldDB" id="A0A495QKQ4"/>
<feature type="domain" description="Aconitase/3-isopropylmalate dehydratase large subunit alpha/beta/alpha" evidence="5">
    <location>
        <begin position="82"/>
        <end position="406"/>
    </location>
</feature>
<protein>
    <submittedName>
        <fullName evidence="6">3-isopropylmalate/(R)-2-methylmalate dehydratase large subunit</fullName>
    </submittedName>
</protein>
<dbReference type="InterPro" id="IPR050067">
    <property type="entry name" value="IPM_dehydratase_rel_enz"/>
</dbReference>
<accession>A0A495QKQ4</accession>
<dbReference type="GO" id="GO:0043436">
    <property type="term" value="P:oxoacid metabolic process"/>
    <property type="evidence" value="ECO:0007669"/>
    <property type="project" value="UniProtKB-ARBA"/>
</dbReference>
<evidence type="ECO:0000256" key="4">
    <source>
        <dbReference type="ARBA" id="ARBA00023239"/>
    </source>
</evidence>
<evidence type="ECO:0000313" key="6">
    <source>
        <dbReference type="EMBL" id="RKS73152.1"/>
    </source>
</evidence>
<dbReference type="PANTHER" id="PTHR43822">
    <property type="entry name" value="HOMOACONITASE, MITOCHONDRIAL-RELATED"/>
    <property type="match status" value="1"/>
</dbReference>
<reference evidence="6 7" key="1">
    <citation type="submission" date="2018-10" db="EMBL/GenBank/DDBJ databases">
        <title>Genomic Encyclopedia of Archaeal and Bacterial Type Strains, Phase II (KMG-II): from individual species to whole genera.</title>
        <authorList>
            <person name="Goeker M."/>
        </authorList>
    </citation>
    <scope>NUCLEOTIDE SEQUENCE [LARGE SCALE GENOMIC DNA]</scope>
    <source>
        <strain evidence="6 7">DSM 43383</strain>
    </source>
</reference>
<dbReference type="InterPro" id="IPR015931">
    <property type="entry name" value="Acnase/IPM_dHydase_lsu_aba_1/3"/>
</dbReference>
<dbReference type="GO" id="GO:0016829">
    <property type="term" value="F:lyase activity"/>
    <property type="evidence" value="ECO:0007669"/>
    <property type="project" value="UniProtKB-KW"/>
</dbReference>
<proteinExistence type="predicted"/>
<evidence type="ECO:0000313" key="7">
    <source>
        <dbReference type="Proteomes" id="UP000274601"/>
    </source>
</evidence>
<keyword evidence="3" id="KW-0411">Iron-sulfur</keyword>
<dbReference type="InterPro" id="IPR036008">
    <property type="entry name" value="Aconitase_4Fe-4S_dom"/>
</dbReference>
<gene>
    <name evidence="6" type="ORF">BZB76_3836</name>
</gene>
<evidence type="ECO:0000256" key="1">
    <source>
        <dbReference type="ARBA" id="ARBA00022723"/>
    </source>
</evidence>
<evidence type="ECO:0000256" key="2">
    <source>
        <dbReference type="ARBA" id="ARBA00023004"/>
    </source>
</evidence>
<dbReference type="SUPFAM" id="SSF53732">
    <property type="entry name" value="Aconitase iron-sulfur domain"/>
    <property type="match status" value="1"/>
</dbReference>
<evidence type="ECO:0000256" key="3">
    <source>
        <dbReference type="ARBA" id="ARBA00023014"/>
    </source>
</evidence>
<dbReference type="GO" id="GO:0051536">
    <property type="term" value="F:iron-sulfur cluster binding"/>
    <property type="evidence" value="ECO:0007669"/>
    <property type="project" value="UniProtKB-KW"/>
</dbReference>
<keyword evidence="1" id="KW-0479">Metal-binding</keyword>
<keyword evidence="2" id="KW-0408">Iron</keyword>
<keyword evidence="4" id="KW-0456">Lyase</keyword>
<keyword evidence="7" id="KW-1185">Reference proteome</keyword>
<dbReference type="Gene3D" id="3.30.499.10">
    <property type="entry name" value="Aconitase, domain 3"/>
    <property type="match status" value="2"/>
</dbReference>
<sequence>MGMTIAEKILARHSAHDTLAPGDLAVVEVDTAVPLDLNFYPEAWSEPVSVFDPDKVVVIFDHIVPAPNHRVAQSLERGRAFVERLGITRFHDVGARQGICHQVIADVPYARPGEILVCCDSHTCSSGAFNCAARGIGTPELIYVLAKGRTWFQVGPTIRYDLLGGLRDGVTTKDLFLHIAGVYGDHVGCNVEFGGPGLAALTIDQRRTLCTMCAEISAEFAIMEPDDVLAAYMAERGVGMDDAVWPDADAVYQDRRAIDLGAIEPMVGLPDSVVGNTAPVASVEGVPITRAFVGSCSNGTLEDLRQVAAVLAGNRVHPGVQLLVTPGSQEIHRRALEEGTLATLIDAGALVTTSSCGMCAGFVNALSAKDVCIASSTRNFKGRMGHPDARIHLASSRTVALSALAGHITAGTRRPEDAEVTPA</sequence>
<dbReference type="Pfam" id="PF00330">
    <property type="entry name" value="Aconitase"/>
    <property type="match status" value="1"/>
</dbReference>
<dbReference type="NCBIfam" id="NF001614">
    <property type="entry name" value="PRK00402.1"/>
    <property type="match status" value="1"/>
</dbReference>
<dbReference type="InterPro" id="IPR001030">
    <property type="entry name" value="Acoase/IPM_deHydtase_lsu_aba"/>
</dbReference>
<dbReference type="EMBL" id="RBWU01000004">
    <property type="protein sequence ID" value="RKS73152.1"/>
    <property type="molecule type" value="Genomic_DNA"/>
</dbReference>
<dbReference type="GO" id="GO:0046872">
    <property type="term" value="F:metal ion binding"/>
    <property type="evidence" value="ECO:0007669"/>
    <property type="project" value="UniProtKB-KW"/>
</dbReference>
<name>A0A495QKQ4_9ACTN</name>
<comment type="caution">
    <text evidence="6">The sequence shown here is derived from an EMBL/GenBank/DDBJ whole genome shotgun (WGS) entry which is preliminary data.</text>
</comment>